<evidence type="ECO:0000256" key="1">
    <source>
        <dbReference type="ARBA" id="ARBA00004141"/>
    </source>
</evidence>
<dbReference type="Proteomes" id="UP000075455">
    <property type="component" value="Unassembled WGS sequence"/>
</dbReference>
<comment type="caution">
    <text evidence="7">The sequence shown here is derived from an EMBL/GenBank/DDBJ whole genome shotgun (WGS) entry which is preliminary data.</text>
</comment>
<keyword evidence="4 6" id="KW-1133">Transmembrane helix</keyword>
<dbReference type="AlphaFoldDB" id="A0A150LSM8"/>
<evidence type="ECO:0000256" key="4">
    <source>
        <dbReference type="ARBA" id="ARBA00022989"/>
    </source>
</evidence>
<keyword evidence="3 6" id="KW-0812">Transmembrane</keyword>
<feature type="transmembrane region" description="Helical" evidence="6">
    <location>
        <begin position="69"/>
        <end position="91"/>
    </location>
</feature>
<gene>
    <name evidence="7" type="ORF">B4119_3109</name>
</gene>
<dbReference type="InterPro" id="IPR002549">
    <property type="entry name" value="AI-2E-like"/>
</dbReference>
<comment type="similarity">
    <text evidence="2">Belongs to the autoinducer-2 exporter (AI-2E) (TC 2.A.86) family.</text>
</comment>
<evidence type="ECO:0000256" key="6">
    <source>
        <dbReference type="SAM" id="Phobius"/>
    </source>
</evidence>
<dbReference type="PATRIC" id="fig|81408.3.peg.3550"/>
<evidence type="ECO:0000313" key="8">
    <source>
        <dbReference type="Proteomes" id="UP000075455"/>
    </source>
</evidence>
<feature type="transmembrane region" description="Helical" evidence="6">
    <location>
        <begin position="244"/>
        <end position="263"/>
    </location>
</feature>
<proteinExistence type="inferred from homology"/>
<feature type="transmembrane region" description="Helical" evidence="6">
    <location>
        <begin position="221"/>
        <end position="238"/>
    </location>
</feature>
<evidence type="ECO:0000256" key="3">
    <source>
        <dbReference type="ARBA" id="ARBA00022692"/>
    </source>
</evidence>
<reference evidence="7 8" key="1">
    <citation type="submission" date="2016-01" db="EMBL/GenBank/DDBJ databases">
        <title>Draft Genome Sequences of Seven Thermophilic Sporeformers Isolated from Foods.</title>
        <authorList>
            <person name="Berendsen E.M."/>
            <person name="Wells-Bennik M.H."/>
            <person name="Krawcyk A.O."/>
            <person name="De Jong A."/>
            <person name="Holsappel S."/>
            <person name="Eijlander R.T."/>
            <person name="Kuipers O.P."/>
        </authorList>
    </citation>
    <scope>NUCLEOTIDE SEQUENCE [LARGE SCALE GENOMIC DNA]</scope>
    <source>
        <strain evidence="7 8">B4119</strain>
    </source>
</reference>
<keyword evidence="5 6" id="KW-0472">Membrane</keyword>
<evidence type="ECO:0000313" key="7">
    <source>
        <dbReference type="EMBL" id="KYD15334.1"/>
    </source>
</evidence>
<dbReference type="PANTHER" id="PTHR21716:SF15">
    <property type="entry name" value="TRANSPORT PROTEIN YRRI-RELATED"/>
    <property type="match status" value="1"/>
</dbReference>
<feature type="transmembrane region" description="Helical" evidence="6">
    <location>
        <begin position="313"/>
        <end position="344"/>
    </location>
</feature>
<dbReference type="eggNOG" id="COG0628">
    <property type="taxonomic scope" value="Bacteria"/>
</dbReference>
<feature type="transmembrane region" description="Helical" evidence="6">
    <location>
        <begin position="7"/>
        <end position="27"/>
    </location>
</feature>
<dbReference type="STRING" id="81408.B4119_3109"/>
<organism evidence="7 8">
    <name type="scientific">Saccharococcus caldoxylosilyticus</name>
    <dbReference type="NCBI Taxonomy" id="81408"/>
    <lineage>
        <taxon>Bacteria</taxon>
        <taxon>Bacillati</taxon>
        <taxon>Bacillota</taxon>
        <taxon>Bacilli</taxon>
        <taxon>Bacillales</taxon>
        <taxon>Anoxybacillaceae</taxon>
        <taxon>Saccharococcus</taxon>
    </lineage>
</organism>
<protein>
    <recommendedName>
        <fullName evidence="9">AI-2E family transporter</fullName>
    </recommendedName>
</protein>
<dbReference type="PANTHER" id="PTHR21716">
    <property type="entry name" value="TRANSMEMBRANE PROTEIN"/>
    <property type="match status" value="1"/>
</dbReference>
<dbReference type="GO" id="GO:0016020">
    <property type="term" value="C:membrane"/>
    <property type="evidence" value="ECO:0007669"/>
    <property type="project" value="UniProtKB-SubCell"/>
</dbReference>
<evidence type="ECO:0000256" key="5">
    <source>
        <dbReference type="ARBA" id="ARBA00023136"/>
    </source>
</evidence>
<name>A0A150LSM8_9BACL</name>
<feature type="transmembrane region" description="Helical" evidence="6">
    <location>
        <begin position="162"/>
        <end position="180"/>
    </location>
</feature>
<dbReference type="Pfam" id="PF01594">
    <property type="entry name" value="AI-2E_transport"/>
    <property type="match status" value="1"/>
</dbReference>
<dbReference type="GO" id="GO:0055085">
    <property type="term" value="P:transmembrane transport"/>
    <property type="evidence" value="ECO:0007669"/>
    <property type="project" value="TreeGrafter"/>
</dbReference>
<evidence type="ECO:0000256" key="2">
    <source>
        <dbReference type="ARBA" id="ARBA00009773"/>
    </source>
</evidence>
<feature type="transmembrane region" description="Helical" evidence="6">
    <location>
        <begin position="33"/>
        <end position="57"/>
    </location>
</feature>
<comment type="subcellular location">
    <subcellularLocation>
        <location evidence="1">Membrane</location>
        <topology evidence="1">Multi-pass membrane protein</topology>
    </subcellularLocation>
</comment>
<accession>A0A150LSM8</accession>
<evidence type="ECO:0008006" key="9">
    <source>
        <dbReference type="Google" id="ProtNLM"/>
    </source>
</evidence>
<dbReference type="EMBL" id="LQYS01000040">
    <property type="protein sequence ID" value="KYD15334.1"/>
    <property type="molecule type" value="Genomic_DNA"/>
</dbReference>
<feature type="transmembrane region" description="Helical" evidence="6">
    <location>
        <begin position="270"/>
        <end position="293"/>
    </location>
</feature>
<sequence>MMGEQQWLSIVRIGKWLLITVIIYLVVRMKEVWLPAVDLLITALIPFIIAAFITYLLHPLVEYIHEKGIPRWIAILLIYFLFFGGIGYGLYKGIPLFIEQLKELSESLPALIETYRNWAKDIHNQTSTWPMEIHTRIEAMLTLMERTAADTLTMVMNGVKGLVNSAFLFLLIPFIVFYMLKDIELLKKAVWYMTPKRWREPGMAFLKDVDESLGNYIRGQLFVGAVIGTVAALALWLVGMDYPLLLGCIIGITNIIPYFGPIIGAIPAVILAATVSLKMVLIVAAIIFLLQFLEGNILSPLIVGKSLHMHPLVIMFALFFGGEIAGVLGLIIAVPLLAVLKVALLHWKEHYQPR</sequence>